<feature type="region of interest" description="Disordered" evidence="1">
    <location>
        <begin position="1"/>
        <end position="24"/>
    </location>
</feature>
<dbReference type="Pfam" id="PF13456">
    <property type="entry name" value="RVT_3"/>
    <property type="match status" value="1"/>
</dbReference>
<dbReference type="GO" id="GO:0003676">
    <property type="term" value="F:nucleic acid binding"/>
    <property type="evidence" value="ECO:0007669"/>
    <property type="project" value="InterPro"/>
</dbReference>
<evidence type="ECO:0000256" key="1">
    <source>
        <dbReference type="SAM" id="MobiDB-lite"/>
    </source>
</evidence>
<reference evidence="3" key="1">
    <citation type="submission" date="2020-03" db="EMBL/GenBank/DDBJ databases">
        <title>Castanea mollissima Vanexum genome sequencing.</title>
        <authorList>
            <person name="Staton M."/>
        </authorList>
    </citation>
    <scope>NUCLEOTIDE SEQUENCE</scope>
    <source>
        <tissue evidence="3">Leaf</tissue>
    </source>
</reference>
<sequence length="135" mass="14383">MQVGVEDGGYSTSRGSAQSGEDLGNGKRGSLVILMSKEDGVVPSVDGHSEVGVIIRDWERKVMAAKCIPLSSRMAVEEIEAIAMEQGIVLAKNLGLEKTIFEGDSMQTIQAIEAKGVRSVVGHIVRGILQDQPSF</sequence>
<organism evidence="3 4">
    <name type="scientific">Castanea mollissima</name>
    <name type="common">Chinese chestnut</name>
    <dbReference type="NCBI Taxonomy" id="60419"/>
    <lineage>
        <taxon>Eukaryota</taxon>
        <taxon>Viridiplantae</taxon>
        <taxon>Streptophyta</taxon>
        <taxon>Embryophyta</taxon>
        <taxon>Tracheophyta</taxon>
        <taxon>Spermatophyta</taxon>
        <taxon>Magnoliopsida</taxon>
        <taxon>eudicotyledons</taxon>
        <taxon>Gunneridae</taxon>
        <taxon>Pentapetalae</taxon>
        <taxon>rosids</taxon>
        <taxon>fabids</taxon>
        <taxon>Fagales</taxon>
        <taxon>Fagaceae</taxon>
        <taxon>Castanea</taxon>
    </lineage>
</organism>
<dbReference type="AlphaFoldDB" id="A0A8J4W733"/>
<gene>
    <name evidence="3" type="ORF">CMV_000800</name>
</gene>
<feature type="domain" description="RNase H type-1" evidence="2">
    <location>
        <begin position="39"/>
        <end position="126"/>
    </location>
</feature>
<dbReference type="PANTHER" id="PTHR47074">
    <property type="entry name" value="BNAC02G40300D PROTEIN"/>
    <property type="match status" value="1"/>
</dbReference>
<evidence type="ECO:0000259" key="2">
    <source>
        <dbReference type="Pfam" id="PF13456"/>
    </source>
</evidence>
<protein>
    <recommendedName>
        <fullName evidence="2">RNase H type-1 domain-containing protein</fullName>
    </recommendedName>
</protein>
<dbReference type="EMBL" id="JRKL02000046">
    <property type="protein sequence ID" value="KAF3975971.1"/>
    <property type="molecule type" value="Genomic_DNA"/>
</dbReference>
<dbReference type="GO" id="GO:0004523">
    <property type="term" value="F:RNA-DNA hybrid ribonuclease activity"/>
    <property type="evidence" value="ECO:0007669"/>
    <property type="project" value="InterPro"/>
</dbReference>
<dbReference type="OrthoDB" id="1906820at2759"/>
<feature type="compositionally biased region" description="Polar residues" evidence="1">
    <location>
        <begin position="10"/>
        <end position="19"/>
    </location>
</feature>
<evidence type="ECO:0000313" key="4">
    <source>
        <dbReference type="Proteomes" id="UP000737018"/>
    </source>
</evidence>
<dbReference type="PANTHER" id="PTHR47074:SF11">
    <property type="entry name" value="REVERSE TRANSCRIPTASE-LIKE PROTEIN"/>
    <property type="match status" value="1"/>
</dbReference>
<proteinExistence type="predicted"/>
<dbReference type="InterPro" id="IPR002156">
    <property type="entry name" value="RNaseH_domain"/>
</dbReference>
<accession>A0A8J4W733</accession>
<comment type="caution">
    <text evidence="3">The sequence shown here is derived from an EMBL/GenBank/DDBJ whole genome shotgun (WGS) entry which is preliminary data.</text>
</comment>
<evidence type="ECO:0000313" key="3">
    <source>
        <dbReference type="EMBL" id="KAF3975971.1"/>
    </source>
</evidence>
<dbReference type="InterPro" id="IPR052929">
    <property type="entry name" value="RNase_H-like_EbsB-rel"/>
</dbReference>
<keyword evidence="4" id="KW-1185">Reference proteome</keyword>
<name>A0A8J4W733_9ROSI</name>
<dbReference type="Proteomes" id="UP000737018">
    <property type="component" value="Unassembled WGS sequence"/>
</dbReference>